<proteinExistence type="inferred from homology"/>
<evidence type="ECO:0008006" key="9">
    <source>
        <dbReference type="Google" id="ProtNLM"/>
    </source>
</evidence>
<keyword evidence="8" id="KW-1185">Reference proteome</keyword>
<dbReference type="AlphaFoldDB" id="M2QZI1"/>
<keyword evidence="2" id="KW-0645">Protease</keyword>
<accession>M2QZI1</accession>
<name>M2QZI1_CERS8</name>
<dbReference type="InterPro" id="IPR008758">
    <property type="entry name" value="Peptidase_S28"/>
</dbReference>
<evidence type="ECO:0000256" key="6">
    <source>
        <dbReference type="SAM" id="SignalP"/>
    </source>
</evidence>
<dbReference type="Gene3D" id="3.40.50.1820">
    <property type="entry name" value="alpha/beta hydrolase"/>
    <property type="match status" value="2"/>
</dbReference>
<organism evidence="7 8">
    <name type="scientific">Ceriporiopsis subvermispora (strain B)</name>
    <name type="common">White-rot fungus</name>
    <name type="synonym">Gelatoporia subvermispora</name>
    <dbReference type="NCBI Taxonomy" id="914234"/>
    <lineage>
        <taxon>Eukaryota</taxon>
        <taxon>Fungi</taxon>
        <taxon>Dikarya</taxon>
        <taxon>Basidiomycota</taxon>
        <taxon>Agaricomycotina</taxon>
        <taxon>Agaricomycetes</taxon>
        <taxon>Polyporales</taxon>
        <taxon>Gelatoporiaceae</taxon>
        <taxon>Gelatoporia</taxon>
    </lineage>
</organism>
<dbReference type="GO" id="GO:0070008">
    <property type="term" value="F:serine-type exopeptidase activity"/>
    <property type="evidence" value="ECO:0007669"/>
    <property type="project" value="InterPro"/>
</dbReference>
<dbReference type="HOGENOM" id="CLU_023630_0_0_1"/>
<dbReference type="OrthoDB" id="2130629at2759"/>
<comment type="similarity">
    <text evidence="1">Belongs to the peptidase S28 family.</text>
</comment>
<sequence length="520" mass="57031">MKSALVAFAAIAVALLDGASAIPHSPVVQRLLALKANSAKAGKQLETRASPSFPQYNFTQPLDHFEDTGVTFEQRYWVSTRHYVPGGPIVVFDGGEASAEERLPILDTGIVDILTNATGGLGIILEHRYYGASVGVTNFTTDNLRWLNNDQALEDSAVFMTNVQIPGISENITAPGRPWIYYGGSYAGARSAIMKVRYPDIVYGAIASSGVAHATLRDWRYYDIIRQFAPAACMAQVEQAIVEVDNLVAEDATRAKVQALFGLPNVTHVQDFVATLVIPLEFWQDINWDPSISDSTVADFCDALGSPDNKTVKTAQGLTVSSATAKYATYISEQWASSCTPPSTQDDCFGTFNASSYQVYDLQQTWRLWQFQVCTQWAFFTTPPPDPATPRIISRLITEEYSSLICKLAYPPGEFFQVPSTPNITDVNKYGGYNIAADRLAIIDGQWDPWRGDCPHSPAAKPRADTTTRPFKLLSEAIHHYDENGLSNHSAEPPVIQTIHAQEVAFVKAWLAEFEAPGSA</sequence>
<feature type="signal peptide" evidence="6">
    <location>
        <begin position="1"/>
        <end position="21"/>
    </location>
</feature>
<dbReference type="Pfam" id="PF05577">
    <property type="entry name" value="Peptidase_S28"/>
    <property type="match status" value="1"/>
</dbReference>
<gene>
    <name evidence="7" type="ORF">CERSUDRAFT_89238</name>
</gene>
<dbReference type="GO" id="GO:0006508">
    <property type="term" value="P:proteolysis"/>
    <property type="evidence" value="ECO:0007669"/>
    <property type="project" value="UniProtKB-KW"/>
</dbReference>
<keyword evidence="4" id="KW-0378">Hydrolase</keyword>
<keyword evidence="3 6" id="KW-0732">Signal</keyword>
<dbReference type="PANTHER" id="PTHR11010:SF117">
    <property type="entry name" value="SERINE PROTEASE 16"/>
    <property type="match status" value="1"/>
</dbReference>
<evidence type="ECO:0000256" key="5">
    <source>
        <dbReference type="ARBA" id="ARBA00023180"/>
    </source>
</evidence>
<evidence type="ECO:0000256" key="2">
    <source>
        <dbReference type="ARBA" id="ARBA00022670"/>
    </source>
</evidence>
<evidence type="ECO:0000313" key="7">
    <source>
        <dbReference type="EMBL" id="EMD31362.1"/>
    </source>
</evidence>
<reference evidence="7 8" key="1">
    <citation type="journal article" date="2012" name="Proc. Natl. Acad. Sci. U.S.A.">
        <title>Comparative genomics of Ceriporiopsis subvermispora and Phanerochaete chrysosporium provide insight into selective ligninolysis.</title>
        <authorList>
            <person name="Fernandez-Fueyo E."/>
            <person name="Ruiz-Duenas F.J."/>
            <person name="Ferreira P."/>
            <person name="Floudas D."/>
            <person name="Hibbett D.S."/>
            <person name="Canessa P."/>
            <person name="Larrondo L.F."/>
            <person name="James T.Y."/>
            <person name="Seelenfreund D."/>
            <person name="Lobos S."/>
            <person name="Polanco R."/>
            <person name="Tello M."/>
            <person name="Honda Y."/>
            <person name="Watanabe T."/>
            <person name="Watanabe T."/>
            <person name="Ryu J.S."/>
            <person name="Kubicek C.P."/>
            <person name="Schmoll M."/>
            <person name="Gaskell J."/>
            <person name="Hammel K.E."/>
            <person name="St John F.J."/>
            <person name="Vanden Wymelenberg A."/>
            <person name="Sabat G."/>
            <person name="Splinter BonDurant S."/>
            <person name="Syed K."/>
            <person name="Yadav J.S."/>
            <person name="Doddapaneni H."/>
            <person name="Subramanian V."/>
            <person name="Lavin J.L."/>
            <person name="Oguiza J.A."/>
            <person name="Perez G."/>
            <person name="Pisabarro A.G."/>
            <person name="Ramirez L."/>
            <person name="Santoyo F."/>
            <person name="Master E."/>
            <person name="Coutinho P.M."/>
            <person name="Henrissat B."/>
            <person name="Lombard V."/>
            <person name="Magnuson J.K."/>
            <person name="Kuees U."/>
            <person name="Hori C."/>
            <person name="Igarashi K."/>
            <person name="Samejima M."/>
            <person name="Held B.W."/>
            <person name="Barry K.W."/>
            <person name="LaButti K.M."/>
            <person name="Lapidus A."/>
            <person name="Lindquist E.A."/>
            <person name="Lucas S.M."/>
            <person name="Riley R."/>
            <person name="Salamov A.A."/>
            <person name="Hoffmeister D."/>
            <person name="Schwenk D."/>
            <person name="Hadar Y."/>
            <person name="Yarden O."/>
            <person name="de Vries R.P."/>
            <person name="Wiebenga A."/>
            <person name="Stenlid J."/>
            <person name="Eastwood D."/>
            <person name="Grigoriev I.V."/>
            <person name="Berka R.M."/>
            <person name="Blanchette R.A."/>
            <person name="Kersten P."/>
            <person name="Martinez A.T."/>
            <person name="Vicuna R."/>
            <person name="Cullen D."/>
        </authorList>
    </citation>
    <scope>NUCLEOTIDE SEQUENCE [LARGE SCALE GENOMIC DNA]</scope>
    <source>
        <strain evidence="7 8">B</strain>
    </source>
</reference>
<keyword evidence="5" id="KW-0325">Glycoprotein</keyword>
<evidence type="ECO:0000256" key="1">
    <source>
        <dbReference type="ARBA" id="ARBA00011079"/>
    </source>
</evidence>
<dbReference type="Proteomes" id="UP000016930">
    <property type="component" value="Unassembled WGS sequence"/>
</dbReference>
<dbReference type="EMBL" id="KB445820">
    <property type="protein sequence ID" value="EMD31362.1"/>
    <property type="molecule type" value="Genomic_DNA"/>
</dbReference>
<dbReference type="SUPFAM" id="SSF53474">
    <property type="entry name" value="alpha/beta-Hydrolases"/>
    <property type="match status" value="1"/>
</dbReference>
<evidence type="ECO:0000256" key="3">
    <source>
        <dbReference type="ARBA" id="ARBA00022729"/>
    </source>
</evidence>
<feature type="chain" id="PRO_5004024410" description="Peptidase S28" evidence="6">
    <location>
        <begin position="22"/>
        <end position="520"/>
    </location>
</feature>
<evidence type="ECO:0000313" key="8">
    <source>
        <dbReference type="Proteomes" id="UP000016930"/>
    </source>
</evidence>
<dbReference type="GO" id="GO:0008239">
    <property type="term" value="F:dipeptidyl-peptidase activity"/>
    <property type="evidence" value="ECO:0007669"/>
    <property type="project" value="TreeGrafter"/>
</dbReference>
<evidence type="ECO:0000256" key="4">
    <source>
        <dbReference type="ARBA" id="ARBA00022801"/>
    </source>
</evidence>
<protein>
    <recommendedName>
        <fullName evidence="9">Peptidase S28</fullName>
    </recommendedName>
</protein>
<dbReference type="InterPro" id="IPR029058">
    <property type="entry name" value="AB_hydrolase_fold"/>
</dbReference>
<dbReference type="PANTHER" id="PTHR11010">
    <property type="entry name" value="PROTEASE S28 PRO-X CARBOXYPEPTIDASE-RELATED"/>
    <property type="match status" value="1"/>
</dbReference>